<dbReference type="AlphaFoldDB" id="A0A9P6NG24"/>
<sequence>MPTVNTNSNHIIHFFLSHSKHSSLGNQPLPKESASILYPHPIMPPISKPLNPDRKECELSQYFLRNFFFLTSPEQFSF</sequence>
<name>A0A9P6NG24_9BASI</name>
<comment type="caution">
    <text evidence="1">The sequence shown here is derived from an EMBL/GenBank/DDBJ whole genome shotgun (WGS) entry which is preliminary data.</text>
</comment>
<gene>
    <name evidence="1" type="ORF">CROQUDRAFT_531947</name>
</gene>
<proteinExistence type="predicted"/>
<organism evidence="1 2">
    <name type="scientific">Cronartium quercuum f. sp. fusiforme G11</name>
    <dbReference type="NCBI Taxonomy" id="708437"/>
    <lineage>
        <taxon>Eukaryota</taxon>
        <taxon>Fungi</taxon>
        <taxon>Dikarya</taxon>
        <taxon>Basidiomycota</taxon>
        <taxon>Pucciniomycotina</taxon>
        <taxon>Pucciniomycetes</taxon>
        <taxon>Pucciniales</taxon>
        <taxon>Coleosporiaceae</taxon>
        <taxon>Cronartium</taxon>
    </lineage>
</organism>
<reference evidence="1" key="1">
    <citation type="submission" date="2013-11" db="EMBL/GenBank/DDBJ databases">
        <title>Genome sequence of the fusiform rust pathogen reveals effectors for host alternation and coevolution with pine.</title>
        <authorList>
            <consortium name="DOE Joint Genome Institute"/>
            <person name="Smith K."/>
            <person name="Pendleton A."/>
            <person name="Kubisiak T."/>
            <person name="Anderson C."/>
            <person name="Salamov A."/>
            <person name="Aerts A."/>
            <person name="Riley R."/>
            <person name="Clum A."/>
            <person name="Lindquist E."/>
            <person name="Ence D."/>
            <person name="Campbell M."/>
            <person name="Kronenberg Z."/>
            <person name="Feau N."/>
            <person name="Dhillon B."/>
            <person name="Hamelin R."/>
            <person name="Burleigh J."/>
            <person name="Smith J."/>
            <person name="Yandell M."/>
            <person name="Nelson C."/>
            <person name="Grigoriev I."/>
            <person name="Davis J."/>
        </authorList>
    </citation>
    <scope>NUCLEOTIDE SEQUENCE</scope>
    <source>
        <strain evidence="1">G11</strain>
    </source>
</reference>
<evidence type="ECO:0000313" key="2">
    <source>
        <dbReference type="Proteomes" id="UP000886653"/>
    </source>
</evidence>
<evidence type="ECO:0000313" key="1">
    <source>
        <dbReference type="EMBL" id="KAG0146231.1"/>
    </source>
</evidence>
<dbReference type="Proteomes" id="UP000886653">
    <property type="component" value="Unassembled WGS sequence"/>
</dbReference>
<protein>
    <submittedName>
        <fullName evidence="1">Uncharacterized protein</fullName>
    </submittedName>
</protein>
<accession>A0A9P6NG24</accession>
<keyword evidence="2" id="KW-1185">Reference proteome</keyword>
<dbReference type="EMBL" id="MU167264">
    <property type="protein sequence ID" value="KAG0146231.1"/>
    <property type="molecule type" value="Genomic_DNA"/>
</dbReference>